<evidence type="ECO:0000256" key="8">
    <source>
        <dbReference type="ARBA" id="ARBA00023136"/>
    </source>
</evidence>
<feature type="transmembrane region" description="Helical" evidence="10">
    <location>
        <begin position="85"/>
        <end position="110"/>
    </location>
</feature>
<dbReference type="InterPro" id="IPR001851">
    <property type="entry name" value="ABC_transp_permease"/>
</dbReference>
<organism evidence="12 13">
    <name type="scientific">Jiangella ureilytica</name>
    <dbReference type="NCBI Taxonomy" id="2530374"/>
    <lineage>
        <taxon>Bacteria</taxon>
        <taxon>Bacillati</taxon>
        <taxon>Actinomycetota</taxon>
        <taxon>Actinomycetes</taxon>
        <taxon>Jiangellales</taxon>
        <taxon>Jiangellaceae</taxon>
        <taxon>Jiangella</taxon>
    </lineage>
</organism>
<dbReference type="SMART" id="SM00382">
    <property type="entry name" value="AAA"/>
    <property type="match status" value="1"/>
</dbReference>
<dbReference type="Pfam" id="PF02653">
    <property type="entry name" value="BPD_transp_2"/>
    <property type="match status" value="1"/>
</dbReference>
<evidence type="ECO:0000313" key="13">
    <source>
        <dbReference type="Proteomes" id="UP000295621"/>
    </source>
</evidence>
<evidence type="ECO:0000256" key="3">
    <source>
        <dbReference type="ARBA" id="ARBA00022475"/>
    </source>
</evidence>
<feature type="region of interest" description="Disordered" evidence="9">
    <location>
        <begin position="360"/>
        <end position="400"/>
    </location>
</feature>
<name>A0A4R4RK98_9ACTN</name>
<dbReference type="Pfam" id="PF12399">
    <property type="entry name" value="BCA_ABC_TP_C"/>
    <property type="match status" value="1"/>
</dbReference>
<proteinExistence type="predicted"/>
<dbReference type="EMBL" id="SMKL01000042">
    <property type="protein sequence ID" value="TDC49409.1"/>
    <property type="molecule type" value="Genomic_DNA"/>
</dbReference>
<dbReference type="SUPFAM" id="SSF52540">
    <property type="entry name" value="P-loop containing nucleoside triphosphate hydrolases"/>
    <property type="match status" value="1"/>
</dbReference>
<dbReference type="PROSITE" id="PS50893">
    <property type="entry name" value="ABC_TRANSPORTER_2"/>
    <property type="match status" value="1"/>
</dbReference>
<evidence type="ECO:0000256" key="1">
    <source>
        <dbReference type="ARBA" id="ARBA00004651"/>
    </source>
</evidence>
<dbReference type="InterPro" id="IPR051120">
    <property type="entry name" value="ABC_AA/LPS_Transport"/>
</dbReference>
<dbReference type="GO" id="GO:0015658">
    <property type="term" value="F:branched-chain amino acid transmembrane transporter activity"/>
    <property type="evidence" value="ECO:0007669"/>
    <property type="project" value="InterPro"/>
</dbReference>
<keyword evidence="7 10" id="KW-1133">Transmembrane helix</keyword>
<gene>
    <name evidence="12" type="ORF">E1212_18245</name>
</gene>
<dbReference type="OrthoDB" id="9805514at2"/>
<feature type="transmembrane region" description="Helical" evidence="10">
    <location>
        <begin position="213"/>
        <end position="235"/>
    </location>
</feature>
<sequence>MMARGLGGFVLAFAALAALAVWREDLGLPIFYLVLASTALFWIAQATSWNVLSGYSGYFSFGQGAFVGVGAYTTAVLGGRHGVDFYLTVPVAAVFSALLALLVGGLAFRLRSFRGEIFALLTLAVPFILAALARVNSEIDGGQGVVVPVAEYPEWLAQFQDFLYLLNLVVAVAAVAAAFAIQHTRFGWALASIRDAEDVAEGLGVATFRYKMLAIAVTGLIGGAAGSLFALQIGFVTVESVFGLTIPLFVIVMSVLGGRAHWLGPVLGAVVIVLIQDRLSASGFEGWNLIVLGAILAVLVVVAPDGLQARLWRRPWQAAVALVAVTGVLAIVDGWGGPLDWFVAGVLAAVAVVLWPGKAPAPAERRPAPSAAVPVPTDVDRGEAAESSGHSGPQLRPNSTIDGEVGEVLVECRDVTRYFGGVRALDGVSLQIRAGELVGLVGPNGSGKTTLVNLLSGALRPTSGSIAVAGRDIVGLAPHRIAHVGVSRTHQIPKPFESMTVRDNVAMAIMFGRSARPLAAAREEAQACLDVVHLRHLADAKPAEINLHERQLLEMARAIATKPKVLLLDEALAGLNPAEIDAAVAVVRRIHATGITIVIVEHLLRVVNQLATRVVVLNQGALLADGDPRTVMNDPDVIRAYLGRHAHARGT</sequence>
<feature type="transmembrane region" description="Helical" evidence="10">
    <location>
        <begin position="286"/>
        <end position="303"/>
    </location>
</feature>
<accession>A0A4R4RK98</accession>
<keyword evidence="2" id="KW-0813">Transport</keyword>
<evidence type="ECO:0000256" key="4">
    <source>
        <dbReference type="ARBA" id="ARBA00022692"/>
    </source>
</evidence>
<dbReference type="InterPro" id="IPR027417">
    <property type="entry name" value="P-loop_NTPase"/>
</dbReference>
<reference evidence="12 13" key="1">
    <citation type="submission" date="2019-02" db="EMBL/GenBank/DDBJ databases">
        <title>Draft genome sequences of novel Actinobacteria.</title>
        <authorList>
            <person name="Sahin N."/>
            <person name="Ay H."/>
            <person name="Saygin H."/>
        </authorList>
    </citation>
    <scope>NUCLEOTIDE SEQUENCE [LARGE SCALE GENOMIC DNA]</scope>
    <source>
        <strain evidence="12 13">KC603</strain>
    </source>
</reference>
<feature type="transmembrane region" description="Helical" evidence="10">
    <location>
        <begin position="241"/>
        <end position="274"/>
    </location>
</feature>
<dbReference type="AlphaFoldDB" id="A0A4R4RK98"/>
<dbReference type="CDD" id="cd06581">
    <property type="entry name" value="TM_PBP1_LivM_like"/>
    <property type="match status" value="1"/>
</dbReference>
<feature type="compositionally biased region" description="Polar residues" evidence="9">
    <location>
        <begin position="388"/>
        <end position="400"/>
    </location>
</feature>
<dbReference type="PANTHER" id="PTHR45772">
    <property type="entry name" value="CONSERVED COMPONENT OF ABC TRANSPORTER FOR NATURAL AMINO ACIDS-RELATED"/>
    <property type="match status" value="1"/>
</dbReference>
<keyword evidence="5" id="KW-0547">Nucleotide-binding</keyword>
<feature type="domain" description="ABC transporter" evidence="11">
    <location>
        <begin position="410"/>
        <end position="644"/>
    </location>
</feature>
<keyword evidence="8 10" id="KW-0472">Membrane</keyword>
<keyword evidence="6 12" id="KW-0067">ATP-binding</keyword>
<evidence type="ECO:0000256" key="6">
    <source>
        <dbReference type="ARBA" id="ARBA00022840"/>
    </source>
</evidence>
<dbReference type="CDD" id="cd03219">
    <property type="entry name" value="ABC_Mj1267_LivG_branched"/>
    <property type="match status" value="1"/>
</dbReference>
<evidence type="ECO:0000256" key="9">
    <source>
        <dbReference type="SAM" id="MobiDB-lite"/>
    </source>
</evidence>
<feature type="transmembrane region" description="Helical" evidence="10">
    <location>
        <begin position="30"/>
        <end position="52"/>
    </location>
</feature>
<dbReference type="Pfam" id="PF00005">
    <property type="entry name" value="ABC_tran"/>
    <property type="match status" value="1"/>
</dbReference>
<evidence type="ECO:0000256" key="5">
    <source>
        <dbReference type="ARBA" id="ARBA00022741"/>
    </source>
</evidence>
<dbReference type="InterPro" id="IPR003593">
    <property type="entry name" value="AAA+_ATPase"/>
</dbReference>
<dbReference type="InterPro" id="IPR032823">
    <property type="entry name" value="BCA_ABC_TP_C"/>
</dbReference>
<dbReference type="InterPro" id="IPR043428">
    <property type="entry name" value="LivM-like"/>
</dbReference>
<evidence type="ECO:0000256" key="10">
    <source>
        <dbReference type="SAM" id="Phobius"/>
    </source>
</evidence>
<feature type="transmembrane region" description="Helical" evidence="10">
    <location>
        <begin position="117"/>
        <end position="135"/>
    </location>
</feature>
<dbReference type="Gene3D" id="3.40.50.300">
    <property type="entry name" value="P-loop containing nucleotide triphosphate hydrolases"/>
    <property type="match status" value="1"/>
</dbReference>
<feature type="transmembrane region" description="Helical" evidence="10">
    <location>
        <begin position="59"/>
        <end position="79"/>
    </location>
</feature>
<evidence type="ECO:0000313" key="12">
    <source>
        <dbReference type="EMBL" id="TDC49409.1"/>
    </source>
</evidence>
<comment type="caution">
    <text evidence="12">The sequence shown here is derived from an EMBL/GenBank/DDBJ whole genome shotgun (WGS) entry which is preliminary data.</text>
</comment>
<keyword evidence="3" id="KW-1003">Cell membrane</keyword>
<evidence type="ECO:0000256" key="7">
    <source>
        <dbReference type="ARBA" id="ARBA00022989"/>
    </source>
</evidence>
<dbReference type="GO" id="GO:0005524">
    <property type="term" value="F:ATP binding"/>
    <property type="evidence" value="ECO:0007669"/>
    <property type="project" value="UniProtKB-KW"/>
</dbReference>
<dbReference type="GO" id="GO:0005886">
    <property type="term" value="C:plasma membrane"/>
    <property type="evidence" value="ECO:0007669"/>
    <property type="project" value="UniProtKB-SubCell"/>
</dbReference>
<dbReference type="RefSeq" id="WP_131985027.1">
    <property type="nucleotide sequence ID" value="NZ_SMKL01000042.1"/>
</dbReference>
<comment type="subcellular location">
    <subcellularLocation>
        <location evidence="1">Cell membrane</location>
        <topology evidence="1">Multi-pass membrane protein</topology>
    </subcellularLocation>
</comment>
<dbReference type="InterPro" id="IPR003439">
    <property type="entry name" value="ABC_transporter-like_ATP-bd"/>
</dbReference>
<dbReference type="GO" id="GO:0016887">
    <property type="term" value="F:ATP hydrolysis activity"/>
    <property type="evidence" value="ECO:0007669"/>
    <property type="project" value="InterPro"/>
</dbReference>
<keyword evidence="4 10" id="KW-0812">Transmembrane</keyword>
<evidence type="ECO:0000259" key="11">
    <source>
        <dbReference type="PROSITE" id="PS50893"/>
    </source>
</evidence>
<dbReference type="Proteomes" id="UP000295621">
    <property type="component" value="Unassembled WGS sequence"/>
</dbReference>
<feature type="transmembrane region" description="Helical" evidence="10">
    <location>
        <begin position="162"/>
        <end position="181"/>
    </location>
</feature>
<keyword evidence="13" id="KW-1185">Reference proteome</keyword>
<protein>
    <submittedName>
        <fullName evidence="12">Branched-chain amino acid ABC transporter ATP-binding protein/permease</fullName>
    </submittedName>
</protein>
<evidence type="ECO:0000256" key="2">
    <source>
        <dbReference type="ARBA" id="ARBA00022448"/>
    </source>
</evidence>